<sequence>MDPATPASDADVYVEANGEDGADDSEFADAQAGAGGPPCCWTCVVVLLAAAFGEHLAPTVLGLGGVWSGCLVQTLVIMQRPLLLPADRERVAATATAAAVVLPLPPKHKSVDSCLLPFFWLGTISESGGFPSFIAQEYSGLPLMLSPFHLSPSLQDWLG</sequence>
<name>F2CQN4_HORVV</name>
<accession>F2CQN4</accession>
<proteinExistence type="evidence at transcript level"/>
<dbReference type="EMBL" id="AK353936">
    <property type="protein sequence ID" value="BAJ85155.1"/>
    <property type="molecule type" value="mRNA"/>
</dbReference>
<dbReference type="ExpressionAtlas" id="F2CQN4">
    <property type="expression patterns" value="baseline and differential"/>
</dbReference>
<dbReference type="AlphaFoldDB" id="F2CQN4"/>
<evidence type="ECO:0000313" key="1">
    <source>
        <dbReference type="EMBL" id="BAJ85155.1"/>
    </source>
</evidence>
<protein>
    <submittedName>
        <fullName evidence="1">Predicted protein</fullName>
    </submittedName>
</protein>
<reference evidence="1" key="1">
    <citation type="journal article" date="2011" name="Plant Physiol.">
        <title>Comprehensive sequence analysis of 24,783 barley full-length cDNAs derived from 12 clone libraries.</title>
        <authorList>
            <person name="Matsumoto T."/>
            <person name="Tanaka T."/>
            <person name="Sakai H."/>
            <person name="Amano N."/>
            <person name="Kanamori H."/>
            <person name="Kurita K."/>
            <person name="Kikuta A."/>
            <person name="Kamiya K."/>
            <person name="Yamamoto M."/>
            <person name="Ikawa H."/>
            <person name="Fujii N."/>
            <person name="Hori K."/>
            <person name="Itoh T."/>
            <person name="Sato K."/>
        </authorList>
    </citation>
    <scope>NUCLEOTIDE SEQUENCE</scope>
    <source>
        <tissue evidence="1">Shoot</tissue>
    </source>
</reference>
<organism evidence="1">
    <name type="scientific">Hordeum vulgare subsp. vulgare</name>
    <name type="common">Domesticated barley</name>
    <dbReference type="NCBI Taxonomy" id="112509"/>
    <lineage>
        <taxon>Eukaryota</taxon>
        <taxon>Viridiplantae</taxon>
        <taxon>Streptophyta</taxon>
        <taxon>Embryophyta</taxon>
        <taxon>Tracheophyta</taxon>
        <taxon>Spermatophyta</taxon>
        <taxon>Magnoliopsida</taxon>
        <taxon>Liliopsida</taxon>
        <taxon>Poales</taxon>
        <taxon>Poaceae</taxon>
        <taxon>BOP clade</taxon>
        <taxon>Pooideae</taxon>
        <taxon>Triticodae</taxon>
        <taxon>Triticeae</taxon>
        <taxon>Hordeinae</taxon>
        <taxon>Hordeum</taxon>
    </lineage>
</organism>